<reference evidence="2 3" key="1">
    <citation type="submission" date="2024-01" db="EMBL/GenBank/DDBJ databases">
        <title>Complete genome of Cladobotryum mycophilum ATHUM6906.</title>
        <authorList>
            <person name="Christinaki A.C."/>
            <person name="Myridakis A.I."/>
            <person name="Kouvelis V.N."/>
        </authorList>
    </citation>
    <scope>NUCLEOTIDE SEQUENCE [LARGE SCALE GENOMIC DNA]</scope>
    <source>
        <strain evidence="2 3">ATHUM6906</strain>
    </source>
</reference>
<accession>A0ABR0S5E0</accession>
<evidence type="ECO:0000313" key="2">
    <source>
        <dbReference type="EMBL" id="KAK5987370.1"/>
    </source>
</evidence>
<evidence type="ECO:0000313" key="3">
    <source>
        <dbReference type="Proteomes" id="UP001338125"/>
    </source>
</evidence>
<sequence length="124" mass="13702">MDVKDVMDVMDATTMNPGNWSATLHKAPSAFAGNAPRSATSPDAGGERSNEWIYLSLFISKLYMTESRPNSLTLHPEILVASPDVVIVQSQIEWVADGFHPKFGKDQPPLSKSWQRSNQSASRR</sequence>
<gene>
    <name evidence="2" type="ORF">PT974_11497</name>
</gene>
<feature type="compositionally biased region" description="Polar residues" evidence="1">
    <location>
        <begin position="110"/>
        <end position="124"/>
    </location>
</feature>
<proteinExistence type="predicted"/>
<feature type="region of interest" description="Disordered" evidence="1">
    <location>
        <begin position="100"/>
        <end position="124"/>
    </location>
</feature>
<dbReference type="EMBL" id="JAVFKD010000016">
    <property type="protein sequence ID" value="KAK5987370.1"/>
    <property type="molecule type" value="Genomic_DNA"/>
</dbReference>
<dbReference type="Proteomes" id="UP001338125">
    <property type="component" value="Unassembled WGS sequence"/>
</dbReference>
<name>A0ABR0S5E0_9HYPO</name>
<comment type="caution">
    <text evidence="2">The sequence shown here is derived from an EMBL/GenBank/DDBJ whole genome shotgun (WGS) entry which is preliminary data.</text>
</comment>
<evidence type="ECO:0000256" key="1">
    <source>
        <dbReference type="SAM" id="MobiDB-lite"/>
    </source>
</evidence>
<protein>
    <submittedName>
        <fullName evidence="2">Uncharacterized protein</fullName>
    </submittedName>
</protein>
<organism evidence="2 3">
    <name type="scientific">Cladobotryum mycophilum</name>
    <dbReference type="NCBI Taxonomy" id="491253"/>
    <lineage>
        <taxon>Eukaryota</taxon>
        <taxon>Fungi</taxon>
        <taxon>Dikarya</taxon>
        <taxon>Ascomycota</taxon>
        <taxon>Pezizomycotina</taxon>
        <taxon>Sordariomycetes</taxon>
        <taxon>Hypocreomycetidae</taxon>
        <taxon>Hypocreales</taxon>
        <taxon>Hypocreaceae</taxon>
        <taxon>Cladobotryum</taxon>
    </lineage>
</organism>
<keyword evidence="3" id="KW-1185">Reference proteome</keyword>